<feature type="region of interest" description="Disordered" evidence="4">
    <location>
        <begin position="233"/>
        <end position="265"/>
    </location>
</feature>
<organism evidence="5 6">
    <name type="scientific">Jonquetella anthropi DSM 22815</name>
    <dbReference type="NCBI Taxonomy" id="885272"/>
    <lineage>
        <taxon>Bacteria</taxon>
        <taxon>Thermotogati</taxon>
        <taxon>Synergistota</taxon>
        <taxon>Synergistia</taxon>
        <taxon>Synergistales</taxon>
        <taxon>Dethiosulfovibrionaceae</taxon>
        <taxon>Jonquetella</taxon>
    </lineage>
</organism>
<dbReference type="RefSeq" id="WP_008521467.1">
    <property type="nucleotide sequence ID" value="NZ_CM001376.1"/>
</dbReference>
<evidence type="ECO:0000256" key="1">
    <source>
        <dbReference type="ARBA" id="ARBA00001964"/>
    </source>
</evidence>
<keyword evidence="3" id="KW-0786">Thiamine pyrophosphate</keyword>
<keyword evidence="6" id="KW-1185">Reference proteome</keyword>
<gene>
    <name evidence="5" type="ORF">JonanDRAFT_1022</name>
</gene>
<dbReference type="STRING" id="885272.JonanDRAFT_1022"/>
<dbReference type="PANTHER" id="PTHR47514">
    <property type="entry name" value="TRANSKETOLASE N-TERMINAL SECTION-RELATED"/>
    <property type="match status" value="1"/>
</dbReference>
<dbReference type="PANTHER" id="PTHR47514:SF1">
    <property type="entry name" value="TRANSKETOLASE N-TERMINAL SECTION-RELATED"/>
    <property type="match status" value="1"/>
</dbReference>
<dbReference type="Gene3D" id="3.40.50.970">
    <property type="match status" value="1"/>
</dbReference>
<dbReference type="eggNOG" id="COG3959">
    <property type="taxonomic scope" value="Bacteria"/>
</dbReference>
<dbReference type="AlphaFoldDB" id="H0UL34"/>
<protein>
    <submittedName>
        <fullName evidence="5">Transketolase, beta subunit</fullName>
    </submittedName>
</protein>
<dbReference type="EMBL" id="CM001376">
    <property type="protein sequence ID" value="EHM13393.1"/>
    <property type="molecule type" value="Genomic_DNA"/>
</dbReference>
<proteinExistence type="inferred from homology"/>
<dbReference type="InterPro" id="IPR029061">
    <property type="entry name" value="THDP-binding"/>
</dbReference>
<dbReference type="HOGENOM" id="CLU_009227_4_1_0"/>
<dbReference type="SUPFAM" id="SSF52518">
    <property type="entry name" value="Thiamin diphosphate-binding fold (THDP-binding)"/>
    <property type="match status" value="1"/>
</dbReference>
<dbReference type="OrthoDB" id="8732661at2"/>
<accession>H0UL34</accession>
<feature type="compositionally biased region" description="Basic and acidic residues" evidence="4">
    <location>
        <begin position="241"/>
        <end position="256"/>
    </location>
</feature>
<evidence type="ECO:0000313" key="5">
    <source>
        <dbReference type="EMBL" id="EHM13393.1"/>
    </source>
</evidence>
<dbReference type="Proteomes" id="UP000003806">
    <property type="component" value="Chromosome"/>
</dbReference>
<comment type="similarity">
    <text evidence="2">Belongs to the transketolase family.</text>
</comment>
<reference evidence="5 6" key="1">
    <citation type="submission" date="2011-11" db="EMBL/GenBank/DDBJ databases">
        <title>The Noncontiguous Finished genome of Jonquetella anthropi DSM 22815.</title>
        <authorList>
            <consortium name="US DOE Joint Genome Institute (JGI-PGF)"/>
            <person name="Lucas S."/>
            <person name="Copeland A."/>
            <person name="Lapidus A."/>
            <person name="Glavina del Rio T."/>
            <person name="Dalin E."/>
            <person name="Tice H."/>
            <person name="Bruce D."/>
            <person name="Goodwin L."/>
            <person name="Pitluck S."/>
            <person name="Peters L."/>
            <person name="Mikhailova N."/>
            <person name="Held B."/>
            <person name="Kyrpides N."/>
            <person name="Mavromatis K."/>
            <person name="Ivanova N."/>
            <person name="Markowitz V."/>
            <person name="Cheng J.-F."/>
            <person name="Hugenholtz P."/>
            <person name="Woyke T."/>
            <person name="Wu D."/>
            <person name="Gronow S."/>
            <person name="Wellnitz S."/>
            <person name="Brambilla E."/>
            <person name="Klenk H.-P."/>
            <person name="Eisen J.A."/>
        </authorList>
    </citation>
    <scope>NUCLEOTIDE SEQUENCE [LARGE SCALE GENOMIC DNA]</scope>
    <source>
        <strain evidence="5 6">DSM 22815</strain>
    </source>
</reference>
<evidence type="ECO:0000313" key="6">
    <source>
        <dbReference type="Proteomes" id="UP000003806"/>
    </source>
</evidence>
<evidence type="ECO:0000256" key="2">
    <source>
        <dbReference type="ARBA" id="ARBA00007131"/>
    </source>
</evidence>
<comment type="cofactor">
    <cofactor evidence="1">
        <name>thiamine diphosphate</name>
        <dbReference type="ChEBI" id="CHEBI:58937"/>
    </cofactor>
</comment>
<evidence type="ECO:0000256" key="3">
    <source>
        <dbReference type="ARBA" id="ARBA00023052"/>
    </source>
</evidence>
<sequence length="265" mass="29130">MTSSELERIASDVRGDVVRMTAGLPPARIASALSAVDLFVALYWGVLNVDPVHLGALDRDRLIMADDRLVPAYYAVLARRGFFGRQNLWSWGKLGSLLQGLPDDRHTPGIDGPGGASSLSLALAYGMLRGNVRPVKVFCLVKAEEFQVETFWKTCQALGGAEKTPKILTVTENSAPRRTADELAQIGWATREIDGHDFEAMGRAFSSSAQSEVLFCRCRSGKGVSFLEQPGRFSEKPMSQLDREQAIGELEKRPSPPEEEISWTF</sequence>
<name>H0UL34_9BACT</name>
<evidence type="ECO:0000256" key="4">
    <source>
        <dbReference type="SAM" id="MobiDB-lite"/>
    </source>
</evidence>